<dbReference type="PROSITE" id="PS50893">
    <property type="entry name" value="ABC_TRANSPORTER_2"/>
    <property type="match status" value="1"/>
</dbReference>
<feature type="domain" description="ABC transporter" evidence="4">
    <location>
        <begin position="5"/>
        <end position="259"/>
    </location>
</feature>
<dbReference type="InterPro" id="IPR003439">
    <property type="entry name" value="ABC_transporter-like_ATP-bd"/>
</dbReference>
<proteinExistence type="predicted"/>
<evidence type="ECO:0000313" key="5">
    <source>
        <dbReference type="EMBL" id="MBD7911288.1"/>
    </source>
</evidence>
<organism evidence="5 6">
    <name type="scientific">Clostridium cibarium</name>
    <dbReference type="NCBI Taxonomy" id="2762247"/>
    <lineage>
        <taxon>Bacteria</taxon>
        <taxon>Bacillati</taxon>
        <taxon>Bacillota</taxon>
        <taxon>Clostridia</taxon>
        <taxon>Eubacteriales</taxon>
        <taxon>Clostridiaceae</taxon>
        <taxon>Clostridium</taxon>
    </lineage>
</organism>
<dbReference type="NCBIfam" id="TIGR01727">
    <property type="entry name" value="oligo_HPY"/>
    <property type="match status" value="1"/>
</dbReference>
<keyword evidence="3 5" id="KW-0067">ATP-binding</keyword>
<dbReference type="EMBL" id="JACSRA010000010">
    <property type="protein sequence ID" value="MBD7911288.1"/>
    <property type="molecule type" value="Genomic_DNA"/>
</dbReference>
<reference evidence="5 6" key="1">
    <citation type="submission" date="2020-08" db="EMBL/GenBank/DDBJ databases">
        <title>A Genomic Blueprint of the Chicken Gut Microbiome.</title>
        <authorList>
            <person name="Gilroy R."/>
            <person name="Ravi A."/>
            <person name="Getino M."/>
            <person name="Pursley I."/>
            <person name="Horton D.L."/>
            <person name="Alikhan N.-F."/>
            <person name="Baker D."/>
            <person name="Gharbi K."/>
            <person name="Hall N."/>
            <person name="Watson M."/>
            <person name="Adriaenssens E.M."/>
            <person name="Foster-Nyarko E."/>
            <person name="Jarju S."/>
            <person name="Secka A."/>
            <person name="Antonio M."/>
            <person name="Oren A."/>
            <person name="Chaudhuri R."/>
            <person name="La Ragione R.M."/>
            <person name="Hildebrand F."/>
            <person name="Pallen M.J."/>
        </authorList>
    </citation>
    <scope>NUCLEOTIDE SEQUENCE [LARGE SCALE GENOMIC DNA]</scope>
    <source>
        <strain evidence="5 6">Sa3CVN1</strain>
    </source>
</reference>
<dbReference type="Gene3D" id="3.40.50.300">
    <property type="entry name" value="P-loop containing nucleotide triphosphate hydrolases"/>
    <property type="match status" value="1"/>
</dbReference>
<dbReference type="PANTHER" id="PTHR43067:SF3">
    <property type="entry name" value="MALTOSE ABC TRANSPORTER, ATP-BINDING PROTEIN"/>
    <property type="match status" value="1"/>
</dbReference>
<dbReference type="InterPro" id="IPR027417">
    <property type="entry name" value="P-loop_NTPase"/>
</dbReference>
<evidence type="ECO:0000313" key="6">
    <source>
        <dbReference type="Proteomes" id="UP000627781"/>
    </source>
</evidence>
<dbReference type="InterPro" id="IPR013563">
    <property type="entry name" value="Oligopep_ABC_C"/>
</dbReference>
<keyword evidence="2" id="KW-0547">Nucleotide-binding</keyword>
<dbReference type="SUPFAM" id="SSF52540">
    <property type="entry name" value="P-loop containing nucleoside triphosphate hydrolases"/>
    <property type="match status" value="1"/>
</dbReference>
<sequence>MNPLIEIKNLTIDFVLNNGILRACDNVSFTINKGEIIGVIGESGSGKSTLASGILNLVQAPGKISSGEVYYYTENNEKVNLLKLNKNDLNNYRWSEISTVFQAAQNALNPVLRIEEHFLETVYAHTDKMSNEEILKKAEKVLSYVRLDKSVLEYYPHQLSGGMKQRVLIALSLILDPKVILLDEPTTALDVITQWYILDLLKQIHNDLGITLIFLTHDISVISGVIDRIAVMYAGEIVEYGKVEDVFNETSHPYTKGLLDAIPTLHDDITKRKAIPGSPPNLIQDFKECKFSPRCYMYLNEECDGDKKKTEALYKVNGNQCTRCYKYGELTSKEIVKEGA</sequence>
<dbReference type="PROSITE" id="PS00211">
    <property type="entry name" value="ABC_TRANSPORTER_1"/>
    <property type="match status" value="1"/>
</dbReference>
<dbReference type="SMART" id="SM00382">
    <property type="entry name" value="AAA"/>
    <property type="match status" value="1"/>
</dbReference>
<accession>A0ABR8PT15</accession>
<evidence type="ECO:0000256" key="1">
    <source>
        <dbReference type="ARBA" id="ARBA00022448"/>
    </source>
</evidence>
<dbReference type="InterPro" id="IPR003593">
    <property type="entry name" value="AAA+_ATPase"/>
</dbReference>
<comment type="caution">
    <text evidence="5">The sequence shown here is derived from an EMBL/GenBank/DDBJ whole genome shotgun (WGS) entry which is preliminary data.</text>
</comment>
<gene>
    <name evidence="5" type="ORF">H9661_07970</name>
</gene>
<evidence type="ECO:0000256" key="2">
    <source>
        <dbReference type="ARBA" id="ARBA00022741"/>
    </source>
</evidence>
<dbReference type="Pfam" id="PF00005">
    <property type="entry name" value="ABC_tran"/>
    <property type="match status" value="1"/>
</dbReference>
<dbReference type="Proteomes" id="UP000627781">
    <property type="component" value="Unassembled WGS sequence"/>
</dbReference>
<keyword evidence="6" id="KW-1185">Reference proteome</keyword>
<name>A0ABR8PT15_9CLOT</name>
<dbReference type="Pfam" id="PF08352">
    <property type="entry name" value="oligo_HPY"/>
    <property type="match status" value="1"/>
</dbReference>
<dbReference type="RefSeq" id="WP_143316104.1">
    <property type="nucleotide sequence ID" value="NZ_JACSRA010000010.1"/>
</dbReference>
<keyword evidence="1" id="KW-0813">Transport</keyword>
<dbReference type="CDD" id="cd03257">
    <property type="entry name" value="ABC_NikE_OppD_transporters"/>
    <property type="match status" value="1"/>
</dbReference>
<dbReference type="InterPro" id="IPR017871">
    <property type="entry name" value="ABC_transporter-like_CS"/>
</dbReference>
<evidence type="ECO:0000259" key="4">
    <source>
        <dbReference type="PROSITE" id="PS50893"/>
    </source>
</evidence>
<dbReference type="PANTHER" id="PTHR43067">
    <property type="entry name" value="OLIGOPEPTIDE/DIPEPTIDE ABC TRANSPORTER, ATPASE SUBUNIT"/>
    <property type="match status" value="1"/>
</dbReference>
<protein>
    <submittedName>
        <fullName evidence="5">ABC transporter ATP-binding protein</fullName>
    </submittedName>
</protein>
<evidence type="ECO:0000256" key="3">
    <source>
        <dbReference type="ARBA" id="ARBA00022840"/>
    </source>
</evidence>
<dbReference type="GO" id="GO:0005524">
    <property type="term" value="F:ATP binding"/>
    <property type="evidence" value="ECO:0007669"/>
    <property type="project" value="UniProtKB-KW"/>
</dbReference>